<name>A0A1S1P6K2_METEX</name>
<sequence length="64" mass="6790">MTKHDPVVVGINLEGNIAHALDQICGITLSSRAGFIRLVLVQALRAEGLLPDPKTQSIARGASR</sequence>
<dbReference type="EMBL" id="MNAO01000150">
    <property type="protein sequence ID" value="OHV16222.1"/>
    <property type="molecule type" value="Genomic_DNA"/>
</dbReference>
<dbReference type="Proteomes" id="UP000180215">
    <property type="component" value="Unassembled WGS sequence"/>
</dbReference>
<protein>
    <submittedName>
        <fullName evidence="1">Uncharacterized protein</fullName>
    </submittedName>
</protein>
<dbReference type="AlphaFoldDB" id="A0A1S1P6K2"/>
<comment type="caution">
    <text evidence="1">The sequence shown here is derived from an EMBL/GenBank/DDBJ whole genome shotgun (WGS) entry which is preliminary data.</text>
</comment>
<gene>
    <name evidence="1" type="ORF">BK022_13530</name>
</gene>
<organism evidence="1 2">
    <name type="scientific">Methylorubrum extorquens</name>
    <name type="common">Methylobacterium dichloromethanicum</name>
    <name type="synonym">Methylobacterium extorquens</name>
    <dbReference type="NCBI Taxonomy" id="408"/>
    <lineage>
        <taxon>Bacteria</taxon>
        <taxon>Pseudomonadati</taxon>
        <taxon>Pseudomonadota</taxon>
        <taxon>Alphaproteobacteria</taxon>
        <taxon>Hyphomicrobiales</taxon>
        <taxon>Methylobacteriaceae</taxon>
        <taxon>Methylorubrum</taxon>
    </lineage>
</organism>
<reference evidence="1 2" key="1">
    <citation type="submission" date="2016-10" db="EMBL/GenBank/DDBJ databases">
        <title>Draft genome sequence of Methylobacterium extorquens CP3, a seed endophyte of Crotalaria pumila with plant growth-promoting and metal tolerance properties.</title>
        <authorList>
            <person name="Sanchez-Lopez A.S."/>
            <person name="Van Hamme J.D."/>
            <person name="Thijs S."/>
            <person name="Mcammond B.M."/>
            <person name="Stevens V."/>
            <person name="Gonzalez-Chavez M.D.C."/>
            <person name="Vangronsveld J."/>
        </authorList>
    </citation>
    <scope>NUCLEOTIDE SEQUENCE [LARGE SCALE GENOMIC DNA]</scope>
    <source>
        <strain evidence="1 2">CP3</strain>
    </source>
</reference>
<evidence type="ECO:0000313" key="2">
    <source>
        <dbReference type="Proteomes" id="UP000180215"/>
    </source>
</evidence>
<proteinExistence type="predicted"/>
<accession>A0A1S1P6K2</accession>
<evidence type="ECO:0000313" key="1">
    <source>
        <dbReference type="EMBL" id="OHV16222.1"/>
    </source>
</evidence>